<dbReference type="EMBL" id="BAAAQY010000001">
    <property type="protein sequence ID" value="GAA2224357.1"/>
    <property type="molecule type" value="Genomic_DNA"/>
</dbReference>
<evidence type="ECO:0000313" key="1">
    <source>
        <dbReference type="EMBL" id="GAA2224357.1"/>
    </source>
</evidence>
<dbReference type="InterPro" id="IPR050456">
    <property type="entry name" value="DeoC/FbaB_aldolase"/>
</dbReference>
<evidence type="ECO:0000313" key="2">
    <source>
        <dbReference type="Proteomes" id="UP001500929"/>
    </source>
</evidence>
<comment type="caution">
    <text evidence="1">The sequence shown here is derived from an EMBL/GenBank/DDBJ whole genome shotgun (WGS) entry which is preliminary data.</text>
</comment>
<proteinExistence type="predicted"/>
<dbReference type="Gene3D" id="3.20.20.70">
    <property type="entry name" value="Aldolase class I"/>
    <property type="match status" value="1"/>
</dbReference>
<dbReference type="InterPro" id="IPR013785">
    <property type="entry name" value="Aldolase_TIM"/>
</dbReference>
<dbReference type="SUPFAM" id="SSF51569">
    <property type="entry name" value="Aldolase"/>
    <property type="match status" value="1"/>
</dbReference>
<dbReference type="PANTHER" id="PTHR47916">
    <property type="entry name" value="FRUCTOSE-BISPHOSPHATE ALDOLASE CLASS 1"/>
    <property type="match status" value="1"/>
</dbReference>
<protein>
    <submittedName>
        <fullName evidence="1">Class I fructose-bisphosphate aldolase</fullName>
    </submittedName>
</protein>
<dbReference type="SMART" id="SM01133">
    <property type="entry name" value="DeoC"/>
    <property type="match status" value="1"/>
</dbReference>
<dbReference type="RefSeq" id="WP_259477595.1">
    <property type="nucleotide sequence ID" value="NZ_BAAAQY010000001.1"/>
</dbReference>
<sequence>MNGCAIRTQQLLDPATGRSVMLAFDHGGGGMPRGGEDLPAVLDIVTGSAAQGVLLGPGVSRLAAARFARAGAPAMITALDAPVFDDIPGGHGAILGHRRVLSAKAALANGATAAKVVVPIGPGSRYDFSDSFELVARAAEESHEVGLPLMVEPALWGERVVGANATADDAAYDRVIAHSARQAWELGADMVKIHAPRDPEVLREIVQHSEGPVFVLGGDPATAEEFVSSVDAWIGAGALGVVVGRNVWARPNPALMVAALRAIVLDRDPDAALALLEVEQRVEAGV</sequence>
<gene>
    <name evidence="1" type="ORF">GCM10009851_04710</name>
</gene>
<dbReference type="InterPro" id="IPR002915">
    <property type="entry name" value="DeoC/FbaB/LacD_aldolase"/>
</dbReference>
<dbReference type="PANTHER" id="PTHR47916:SF1">
    <property type="entry name" value="3-HYDROXY-5-PHOSPHONOOXYPENTANE-2,4-DIONE THIOLASE"/>
    <property type="match status" value="1"/>
</dbReference>
<keyword evidence="2" id="KW-1185">Reference proteome</keyword>
<accession>A0ABN3D940</accession>
<name>A0ABN3D940_9MICO</name>
<reference evidence="1 2" key="1">
    <citation type="journal article" date="2019" name="Int. J. Syst. Evol. Microbiol.">
        <title>The Global Catalogue of Microorganisms (GCM) 10K type strain sequencing project: providing services to taxonomists for standard genome sequencing and annotation.</title>
        <authorList>
            <consortium name="The Broad Institute Genomics Platform"/>
            <consortium name="The Broad Institute Genome Sequencing Center for Infectious Disease"/>
            <person name="Wu L."/>
            <person name="Ma J."/>
        </authorList>
    </citation>
    <scope>NUCLEOTIDE SEQUENCE [LARGE SCALE GENOMIC DNA]</scope>
    <source>
        <strain evidence="1 2">JCM 16117</strain>
    </source>
</reference>
<dbReference type="Pfam" id="PF01791">
    <property type="entry name" value="DeoC"/>
    <property type="match status" value="1"/>
</dbReference>
<dbReference type="Proteomes" id="UP001500929">
    <property type="component" value="Unassembled WGS sequence"/>
</dbReference>
<organism evidence="1 2">
    <name type="scientific">Herbiconiux moechotypicola</name>
    <dbReference type="NCBI Taxonomy" id="637393"/>
    <lineage>
        <taxon>Bacteria</taxon>
        <taxon>Bacillati</taxon>
        <taxon>Actinomycetota</taxon>
        <taxon>Actinomycetes</taxon>
        <taxon>Micrococcales</taxon>
        <taxon>Microbacteriaceae</taxon>
        <taxon>Herbiconiux</taxon>
    </lineage>
</organism>